<comment type="caution">
    <text evidence="1">The sequence shown here is derived from an EMBL/GenBank/DDBJ whole genome shotgun (WGS) entry which is preliminary data.</text>
</comment>
<feature type="non-terminal residue" evidence="1">
    <location>
        <position position="1"/>
    </location>
</feature>
<proteinExistence type="predicted"/>
<reference evidence="1" key="1">
    <citation type="submission" date="2021-06" db="EMBL/GenBank/DDBJ databases">
        <authorList>
            <person name="Kallberg Y."/>
            <person name="Tangrot J."/>
            <person name="Rosling A."/>
        </authorList>
    </citation>
    <scope>NUCLEOTIDE SEQUENCE</scope>
    <source>
        <strain evidence="1">MA461A</strain>
    </source>
</reference>
<accession>A0ACA9R1N3</accession>
<evidence type="ECO:0000313" key="1">
    <source>
        <dbReference type="EMBL" id="CAG8772774.1"/>
    </source>
</evidence>
<organism evidence="1 2">
    <name type="scientific">Racocetra persica</name>
    <dbReference type="NCBI Taxonomy" id="160502"/>
    <lineage>
        <taxon>Eukaryota</taxon>
        <taxon>Fungi</taxon>
        <taxon>Fungi incertae sedis</taxon>
        <taxon>Mucoromycota</taxon>
        <taxon>Glomeromycotina</taxon>
        <taxon>Glomeromycetes</taxon>
        <taxon>Diversisporales</taxon>
        <taxon>Gigasporaceae</taxon>
        <taxon>Racocetra</taxon>
    </lineage>
</organism>
<feature type="non-terminal residue" evidence="1">
    <location>
        <position position="53"/>
    </location>
</feature>
<dbReference type="Proteomes" id="UP000789920">
    <property type="component" value="Unassembled WGS sequence"/>
</dbReference>
<keyword evidence="2" id="KW-1185">Reference proteome</keyword>
<dbReference type="EMBL" id="CAJVQC010041354">
    <property type="protein sequence ID" value="CAG8772774.1"/>
    <property type="molecule type" value="Genomic_DNA"/>
</dbReference>
<evidence type="ECO:0000313" key="2">
    <source>
        <dbReference type="Proteomes" id="UP000789920"/>
    </source>
</evidence>
<name>A0ACA9R1N3_9GLOM</name>
<gene>
    <name evidence="1" type="ORF">RPERSI_LOCUS16610</name>
</gene>
<sequence>MFEDDNLEELNGVFAIQIESLIIVSSEDIPKDIYFNTWDEVDNYFNEYGARNG</sequence>
<protein>
    <submittedName>
        <fullName evidence="1">31044_t:CDS:1</fullName>
    </submittedName>
</protein>